<dbReference type="Pfam" id="PF00012">
    <property type="entry name" value="HSP70"/>
    <property type="match status" value="1"/>
</dbReference>
<dbReference type="PRINTS" id="PR00301">
    <property type="entry name" value="HEATSHOCK70"/>
</dbReference>
<keyword evidence="5" id="KW-1185">Reference proteome</keyword>
<dbReference type="AlphaFoldDB" id="A0A443QLQ7"/>
<dbReference type="VEuPathDB" id="VectorBase:LDEU014274"/>
<name>A0A443QLQ7_9ACAR</name>
<evidence type="ECO:0000256" key="3">
    <source>
        <dbReference type="ARBA" id="ARBA00022840"/>
    </source>
</evidence>
<dbReference type="InterPro" id="IPR029047">
    <property type="entry name" value="HSP70_peptide-bd_sf"/>
</dbReference>
<comment type="similarity">
    <text evidence="1">Belongs to the heat shock protein 70 family.</text>
</comment>
<keyword evidence="3" id="KW-0067">ATP-binding</keyword>
<gene>
    <name evidence="4" type="ORF">B4U80_06901</name>
</gene>
<comment type="caution">
    <text evidence="4">The sequence shown here is derived from an EMBL/GenBank/DDBJ whole genome shotgun (WGS) entry which is preliminary data.</text>
</comment>
<dbReference type="EMBL" id="NCKV01054173">
    <property type="protein sequence ID" value="RWS03968.1"/>
    <property type="molecule type" value="Genomic_DNA"/>
</dbReference>
<feature type="non-terminal residue" evidence="4">
    <location>
        <position position="168"/>
    </location>
</feature>
<dbReference type="OrthoDB" id="2401965at2759"/>
<dbReference type="GO" id="GO:0140662">
    <property type="term" value="F:ATP-dependent protein folding chaperone"/>
    <property type="evidence" value="ECO:0007669"/>
    <property type="project" value="InterPro"/>
</dbReference>
<organism evidence="4 5">
    <name type="scientific">Leptotrombidium deliense</name>
    <dbReference type="NCBI Taxonomy" id="299467"/>
    <lineage>
        <taxon>Eukaryota</taxon>
        <taxon>Metazoa</taxon>
        <taxon>Ecdysozoa</taxon>
        <taxon>Arthropoda</taxon>
        <taxon>Chelicerata</taxon>
        <taxon>Arachnida</taxon>
        <taxon>Acari</taxon>
        <taxon>Acariformes</taxon>
        <taxon>Trombidiformes</taxon>
        <taxon>Prostigmata</taxon>
        <taxon>Anystina</taxon>
        <taxon>Parasitengona</taxon>
        <taxon>Trombiculoidea</taxon>
        <taxon>Trombiculidae</taxon>
        <taxon>Leptotrombidium</taxon>
    </lineage>
</organism>
<keyword evidence="4" id="KW-0346">Stress response</keyword>
<sequence length="168" mass="18949">MIDNITLQDVVPMSYGVQLMGGLFKAIIPRNHPYPVSKTQYGFTTVKDHQTAALIKIYQGERTLCNDNHYLGEFVVKGLPAKYCGQVTLHVTMSIDLNGILHVSATEDTTGVSKSIEIENENRELTESQINDFIEKAAKMKLEDEAIAETIEARNKLQLFAFDMRRRV</sequence>
<dbReference type="InterPro" id="IPR013126">
    <property type="entry name" value="Hsp_70_fam"/>
</dbReference>
<dbReference type="Gene3D" id="2.60.34.10">
    <property type="entry name" value="Substrate Binding Domain Of DNAk, Chain A, domain 1"/>
    <property type="match status" value="1"/>
</dbReference>
<dbReference type="Proteomes" id="UP000288716">
    <property type="component" value="Unassembled WGS sequence"/>
</dbReference>
<dbReference type="STRING" id="299467.A0A443QLQ7"/>
<keyword evidence="2" id="KW-0547">Nucleotide-binding</keyword>
<dbReference type="SUPFAM" id="SSF100920">
    <property type="entry name" value="Heat shock protein 70kD (HSP70), peptide-binding domain"/>
    <property type="match status" value="1"/>
</dbReference>
<reference evidence="4 5" key="1">
    <citation type="journal article" date="2018" name="Gigascience">
        <title>Genomes of trombidid mites reveal novel predicted allergens and laterally-transferred genes associated with secondary metabolism.</title>
        <authorList>
            <person name="Dong X."/>
            <person name="Chaisiri K."/>
            <person name="Xia D."/>
            <person name="Armstrong S.D."/>
            <person name="Fang Y."/>
            <person name="Donnelly M.J."/>
            <person name="Kadowaki T."/>
            <person name="McGarry J.W."/>
            <person name="Darby A.C."/>
            <person name="Makepeace B.L."/>
        </authorList>
    </citation>
    <scope>NUCLEOTIDE SEQUENCE [LARGE SCALE GENOMIC DNA]</scope>
    <source>
        <strain evidence="4">UoL-UT</strain>
    </source>
</reference>
<evidence type="ECO:0000256" key="2">
    <source>
        <dbReference type="ARBA" id="ARBA00022741"/>
    </source>
</evidence>
<evidence type="ECO:0000256" key="1">
    <source>
        <dbReference type="ARBA" id="ARBA00007381"/>
    </source>
</evidence>
<accession>A0A443QLQ7</accession>
<dbReference type="GO" id="GO:0005524">
    <property type="term" value="F:ATP binding"/>
    <property type="evidence" value="ECO:0007669"/>
    <property type="project" value="UniProtKB-KW"/>
</dbReference>
<proteinExistence type="inferred from homology"/>
<evidence type="ECO:0000313" key="5">
    <source>
        <dbReference type="Proteomes" id="UP000288716"/>
    </source>
</evidence>
<protein>
    <submittedName>
        <fullName evidence="4">Heat shock protein Hsp70: cytosolic-like protein</fullName>
    </submittedName>
</protein>
<dbReference type="PANTHER" id="PTHR19375">
    <property type="entry name" value="HEAT SHOCK PROTEIN 70KDA"/>
    <property type="match status" value="1"/>
</dbReference>
<evidence type="ECO:0000313" key="4">
    <source>
        <dbReference type="EMBL" id="RWS03968.1"/>
    </source>
</evidence>